<evidence type="ECO:0000256" key="1">
    <source>
        <dbReference type="ARBA" id="ARBA00023002"/>
    </source>
</evidence>
<evidence type="ECO:0008006" key="4">
    <source>
        <dbReference type="Google" id="ProtNLM"/>
    </source>
</evidence>
<dbReference type="AlphaFoldDB" id="A0A9W8IJ38"/>
<organism evidence="2 3">
    <name type="scientific">Coemansia aciculifera</name>
    <dbReference type="NCBI Taxonomy" id="417176"/>
    <lineage>
        <taxon>Eukaryota</taxon>
        <taxon>Fungi</taxon>
        <taxon>Fungi incertae sedis</taxon>
        <taxon>Zoopagomycota</taxon>
        <taxon>Kickxellomycotina</taxon>
        <taxon>Kickxellomycetes</taxon>
        <taxon>Kickxellales</taxon>
        <taxon>Kickxellaceae</taxon>
        <taxon>Coemansia</taxon>
    </lineage>
</organism>
<dbReference type="Gene3D" id="3.40.50.720">
    <property type="entry name" value="NAD(P)-binding Rossmann-like Domain"/>
    <property type="match status" value="1"/>
</dbReference>
<gene>
    <name evidence="2" type="ORF">GGH94_003941</name>
</gene>
<keyword evidence="3" id="KW-1185">Reference proteome</keyword>
<dbReference type="SUPFAM" id="SSF51735">
    <property type="entry name" value="NAD(P)-binding Rossmann-fold domains"/>
    <property type="match status" value="1"/>
</dbReference>
<accession>A0A9W8IJ38</accession>
<name>A0A9W8IJ38_9FUNG</name>
<keyword evidence="1" id="KW-0560">Oxidoreductase</keyword>
<dbReference type="PRINTS" id="PR00081">
    <property type="entry name" value="GDHRDH"/>
</dbReference>
<dbReference type="EMBL" id="JANBUY010000144">
    <property type="protein sequence ID" value="KAJ2862931.1"/>
    <property type="molecule type" value="Genomic_DNA"/>
</dbReference>
<proteinExistence type="predicted"/>
<dbReference type="Pfam" id="PF00106">
    <property type="entry name" value="adh_short"/>
    <property type="match status" value="1"/>
</dbReference>
<evidence type="ECO:0000313" key="2">
    <source>
        <dbReference type="EMBL" id="KAJ2862931.1"/>
    </source>
</evidence>
<evidence type="ECO:0000313" key="3">
    <source>
        <dbReference type="Proteomes" id="UP001140074"/>
    </source>
</evidence>
<reference evidence="2" key="1">
    <citation type="submission" date="2022-07" db="EMBL/GenBank/DDBJ databases">
        <title>Phylogenomic reconstructions and comparative analyses of Kickxellomycotina fungi.</title>
        <authorList>
            <person name="Reynolds N.K."/>
            <person name="Stajich J.E."/>
            <person name="Barry K."/>
            <person name="Grigoriev I.V."/>
            <person name="Crous P."/>
            <person name="Smith M.E."/>
        </authorList>
    </citation>
    <scope>NUCLEOTIDE SEQUENCE</scope>
    <source>
        <strain evidence="2">RSA 476</strain>
    </source>
</reference>
<dbReference type="Proteomes" id="UP001140074">
    <property type="component" value="Unassembled WGS sequence"/>
</dbReference>
<protein>
    <recommendedName>
        <fullName evidence="4">NAD(P)-binding protein</fullName>
    </recommendedName>
</protein>
<dbReference type="InterPro" id="IPR036291">
    <property type="entry name" value="NAD(P)-bd_dom_sf"/>
</dbReference>
<dbReference type="PANTHER" id="PTHR43157:SF31">
    <property type="entry name" value="PHOSPHATIDYLINOSITOL-GLYCAN BIOSYNTHESIS CLASS F PROTEIN"/>
    <property type="match status" value="1"/>
</dbReference>
<comment type="caution">
    <text evidence="2">The sequence shown here is derived from an EMBL/GenBank/DDBJ whole genome shotgun (WGS) entry which is preliminary data.</text>
</comment>
<sequence>MERFGRHWLRDFINYLEVMGLWIHHGLRLPGVFIVAVLGVCEWAYCVLHQFLDNDVCAEIQINKHIRAHCLHNEHTKDSSSAPKKVAIVTGANGGLGYETAMAIGRAGYTTILACRDLKRGQNAVHQLEKATGLQDSFKLMELDLASFLSIERFATEFKQHHKQLHLLVCNAGMAFNHYDTTYDGLESQFGTNFVGHYMLIDRLLDTMKMSGSARITIASSIAACMVRNIDYSRVTDVWRFNRLINYSTSKLALLVYSHALARKLYGSGVTVNAFHPGLVITGLYRNISFLSLPGIHDLTSWMWLNQSAGAVTSVYLALSPELEGKTGGYYAREQPAAIHPDAMNVEVQDRLCKFTDILIATNTHAPNVLDSINAPNSLTE</sequence>
<dbReference type="GO" id="GO:0016491">
    <property type="term" value="F:oxidoreductase activity"/>
    <property type="evidence" value="ECO:0007669"/>
    <property type="project" value="UniProtKB-KW"/>
</dbReference>
<dbReference type="PANTHER" id="PTHR43157">
    <property type="entry name" value="PHOSPHATIDYLINOSITOL-GLYCAN BIOSYNTHESIS CLASS F PROTEIN-RELATED"/>
    <property type="match status" value="1"/>
</dbReference>
<dbReference type="InterPro" id="IPR002347">
    <property type="entry name" value="SDR_fam"/>
</dbReference>